<sequence>MGKQKFSERTKFWKKQKFETSRREVLHQISGVAEPGEILAIIDASGAGKATLLNVLTQRNQKSLEVSGDVTIGQRQEKSISLGEKKRLSFGC</sequence>
<name>A0AC35GEU3_9BILA</name>
<dbReference type="WBParaSite" id="PS1159_v2.g4417.t1">
    <property type="protein sequence ID" value="PS1159_v2.g4417.t1"/>
    <property type="gene ID" value="PS1159_v2.g4417"/>
</dbReference>
<proteinExistence type="predicted"/>
<organism evidence="1 2">
    <name type="scientific">Panagrolaimus sp. PS1159</name>
    <dbReference type="NCBI Taxonomy" id="55785"/>
    <lineage>
        <taxon>Eukaryota</taxon>
        <taxon>Metazoa</taxon>
        <taxon>Ecdysozoa</taxon>
        <taxon>Nematoda</taxon>
        <taxon>Chromadorea</taxon>
        <taxon>Rhabditida</taxon>
        <taxon>Tylenchina</taxon>
        <taxon>Panagrolaimomorpha</taxon>
        <taxon>Panagrolaimoidea</taxon>
        <taxon>Panagrolaimidae</taxon>
        <taxon>Panagrolaimus</taxon>
    </lineage>
</organism>
<protein>
    <submittedName>
        <fullName evidence="2">ABC transporter domain-containing protein</fullName>
    </submittedName>
</protein>
<accession>A0AC35GEU3</accession>
<evidence type="ECO:0000313" key="1">
    <source>
        <dbReference type="Proteomes" id="UP000887580"/>
    </source>
</evidence>
<dbReference type="Proteomes" id="UP000887580">
    <property type="component" value="Unplaced"/>
</dbReference>
<evidence type="ECO:0000313" key="2">
    <source>
        <dbReference type="WBParaSite" id="PS1159_v2.g4417.t1"/>
    </source>
</evidence>
<reference evidence="2" key="1">
    <citation type="submission" date="2022-11" db="UniProtKB">
        <authorList>
            <consortium name="WormBaseParasite"/>
        </authorList>
    </citation>
    <scope>IDENTIFICATION</scope>
</reference>